<dbReference type="RefSeq" id="WP_040751665.1">
    <property type="nucleotide sequence ID" value="NZ_JACHIT010000002.1"/>
</dbReference>
<dbReference type="InterPro" id="IPR052019">
    <property type="entry name" value="F420H2_bilvrd_red/Heme_oxyg"/>
</dbReference>
<accession>A0A7W9UMQ4</accession>
<dbReference type="EMBL" id="JACHIT010000002">
    <property type="protein sequence ID" value="MBB5918844.1"/>
    <property type="molecule type" value="Genomic_DNA"/>
</dbReference>
<dbReference type="Gene3D" id="2.30.110.10">
    <property type="entry name" value="Electron Transport, Fmn-binding Protein, Chain A"/>
    <property type="match status" value="1"/>
</dbReference>
<feature type="domain" description="Pyridoxamine 5'-phosphate oxidase N-terminal" evidence="2">
    <location>
        <begin position="7"/>
        <end position="133"/>
    </location>
</feature>
<dbReference type="GO" id="GO:0016627">
    <property type="term" value="F:oxidoreductase activity, acting on the CH-CH group of donors"/>
    <property type="evidence" value="ECO:0007669"/>
    <property type="project" value="TreeGrafter"/>
</dbReference>
<dbReference type="NCBIfam" id="TIGR03618">
    <property type="entry name" value="Rv1155_F420"/>
    <property type="match status" value="1"/>
</dbReference>
<sequence>MTVTPDDTVLRWLREPRFWTVGTLNPDGSPQLTPMWVGLETIDGVERIVMNTSAGRVKEENLRRDPRLSLCCFDTENPYDRVEIRGRVTGFVEGDEAVRIMDRLARKYLGVETFPWLIEGERRVAVLIEPDRIHHTVGVEPFRPGVLAAPES</sequence>
<keyword evidence="1" id="KW-0560">Oxidoreductase</keyword>
<evidence type="ECO:0000256" key="1">
    <source>
        <dbReference type="ARBA" id="ARBA00023002"/>
    </source>
</evidence>
<name>A0A7W9UMQ4_9NOCA</name>
<dbReference type="InterPro" id="IPR019920">
    <property type="entry name" value="F420-binding_dom_put"/>
</dbReference>
<evidence type="ECO:0000313" key="3">
    <source>
        <dbReference type="EMBL" id="MBB5918844.1"/>
    </source>
</evidence>
<proteinExistence type="predicted"/>
<dbReference type="AlphaFoldDB" id="A0A7W9UMQ4"/>
<dbReference type="InterPro" id="IPR012349">
    <property type="entry name" value="Split_barrel_FMN-bd"/>
</dbReference>
<keyword evidence="4" id="KW-1185">Reference proteome</keyword>
<dbReference type="Proteomes" id="UP000540412">
    <property type="component" value="Unassembled WGS sequence"/>
</dbReference>
<dbReference type="SUPFAM" id="SSF50475">
    <property type="entry name" value="FMN-binding split barrel"/>
    <property type="match status" value="1"/>
</dbReference>
<dbReference type="GO" id="GO:0005829">
    <property type="term" value="C:cytosol"/>
    <property type="evidence" value="ECO:0007669"/>
    <property type="project" value="TreeGrafter"/>
</dbReference>
<protein>
    <submittedName>
        <fullName evidence="3">PPOX class probable F420-dependent enzyme</fullName>
    </submittedName>
</protein>
<comment type="caution">
    <text evidence="3">The sequence shown here is derived from an EMBL/GenBank/DDBJ whole genome shotgun (WGS) entry which is preliminary data.</text>
</comment>
<reference evidence="3 4" key="1">
    <citation type="submission" date="2020-08" db="EMBL/GenBank/DDBJ databases">
        <title>Sequencing the genomes of 1000 actinobacteria strains.</title>
        <authorList>
            <person name="Klenk H.-P."/>
        </authorList>
    </citation>
    <scope>NUCLEOTIDE SEQUENCE [LARGE SCALE GENOMIC DNA]</scope>
    <source>
        <strain evidence="3 4">DSM 43582</strain>
    </source>
</reference>
<organism evidence="3 4">
    <name type="scientific">Nocardia transvalensis</name>
    <dbReference type="NCBI Taxonomy" id="37333"/>
    <lineage>
        <taxon>Bacteria</taxon>
        <taxon>Bacillati</taxon>
        <taxon>Actinomycetota</taxon>
        <taxon>Actinomycetes</taxon>
        <taxon>Mycobacteriales</taxon>
        <taxon>Nocardiaceae</taxon>
        <taxon>Nocardia</taxon>
    </lineage>
</organism>
<dbReference type="GO" id="GO:0070967">
    <property type="term" value="F:coenzyme F420 binding"/>
    <property type="evidence" value="ECO:0007669"/>
    <property type="project" value="TreeGrafter"/>
</dbReference>
<evidence type="ECO:0000313" key="4">
    <source>
        <dbReference type="Proteomes" id="UP000540412"/>
    </source>
</evidence>
<dbReference type="Pfam" id="PF01243">
    <property type="entry name" value="PNPOx_N"/>
    <property type="match status" value="1"/>
</dbReference>
<dbReference type="InterPro" id="IPR011576">
    <property type="entry name" value="Pyridox_Oxase_N"/>
</dbReference>
<dbReference type="PANTHER" id="PTHR35176:SF6">
    <property type="entry name" value="HEME OXYGENASE HI_0854-RELATED"/>
    <property type="match status" value="1"/>
</dbReference>
<gene>
    <name evidence="3" type="ORF">BJY24_007756</name>
</gene>
<dbReference type="PANTHER" id="PTHR35176">
    <property type="entry name" value="HEME OXYGENASE HI_0854-RELATED"/>
    <property type="match status" value="1"/>
</dbReference>
<evidence type="ECO:0000259" key="2">
    <source>
        <dbReference type="Pfam" id="PF01243"/>
    </source>
</evidence>